<organism evidence="1 2">
    <name type="scientific">Asticcacaulis currens</name>
    <dbReference type="NCBI Taxonomy" id="2984210"/>
    <lineage>
        <taxon>Bacteria</taxon>
        <taxon>Pseudomonadati</taxon>
        <taxon>Pseudomonadota</taxon>
        <taxon>Alphaproteobacteria</taxon>
        <taxon>Caulobacterales</taxon>
        <taxon>Caulobacteraceae</taxon>
        <taxon>Asticcacaulis</taxon>
    </lineage>
</organism>
<evidence type="ECO:0000313" key="1">
    <source>
        <dbReference type="EMBL" id="MDC7694243.1"/>
    </source>
</evidence>
<dbReference type="RefSeq" id="WP_272740961.1">
    <property type="nucleotide sequence ID" value="NZ_JAQQKW010000004.1"/>
</dbReference>
<dbReference type="InterPro" id="IPR013762">
    <property type="entry name" value="Integrase-like_cat_sf"/>
</dbReference>
<proteinExistence type="predicted"/>
<name>A0ABT5IE74_9CAUL</name>
<sequence>MAWHLPGDFSLRPAAEQAQILEWVHSTFGTGGTAYRRYVTKRSETPYALRPDGGSLDMPTSLQAEIEALIAFKTAAFVPIGFQRSGVWNAETAQQKRTQLAQMFGVLKAVGIKPHALTLGLLVLPKVWDQWLRWREETRGFYVAGEADALRFALSLVRPGTGWLRQSPDLAQRLRVVKGLVSRQDIAEIRADWTAACDRFLTYTQGRTTDIRRVTRIHRDPFEPILSVLEAPSPVGEYRKICDEIERRIPDWRVYPVEAAEAVRALLMLRLGLHLGLRQRNLRELRLCPKGKLPSSERKLEALRCGEMRWSGDVWEVLIPAVAFKNSNSSFFAGRPYRVTLPDIGGLYSLIAEWVRRHRPILVGRAADPNTVFVATACGPRSDLTLSKTAFYDLWRQAIARYGVYNPYTQRGALKDLLPHGPHAVRDVLATHVLKATGSYEHAAYAIQDTAETVARHYGRFVPQDKSSLAAQIINQVWS</sequence>
<evidence type="ECO:0000313" key="2">
    <source>
        <dbReference type="Proteomes" id="UP001216595"/>
    </source>
</evidence>
<dbReference type="Gene3D" id="1.10.443.10">
    <property type="entry name" value="Intergrase catalytic core"/>
    <property type="match status" value="1"/>
</dbReference>
<reference evidence="1 2" key="1">
    <citation type="submission" date="2023-01" db="EMBL/GenBank/DDBJ databases">
        <title>Novel species of the genus Asticcacaulis isolated from rivers.</title>
        <authorList>
            <person name="Lu H."/>
        </authorList>
    </citation>
    <scope>NUCLEOTIDE SEQUENCE [LARGE SCALE GENOMIC DNA]</scope>
    <source>
        <strain evidence="1 2">DXS10W</strain>
    </source>
</reference>
<keyword evidence="2" id="KW-1185">Reference proteome</keyword>
<dbReference type="Proteomes" id="UP001216595">
    <property type="component" value="Unassembled WGS sequence"/>
</dbReference>
<gene>
    <name evidence="1" type="ORF">PQU94_08115</name>
</gene>
<evidence type="ECO:0008006" key="3">
    <source>
        <dbReference type="Google" id="ProtNLM"/>
    </source>
</evidence>
<protein>
    <recommendedName>
        <fullName evidence="3">Tyr recombinase domain-containing protein</fullName>
    </recommendedName>
</protein>
<dbReference type="EMBL" id="JAQQKW010000004">
    <property type="protein sequence ID" value="MDC7694243.1"/>
    <property type="molecule type" value="Genomic_DNA"/>
</dbReference>
<accession>A0ABT5IE74</accession>
<comment type="caution">
    <text evidence="1">The sequence shown here is derived from an EMBL/GenBank/DDBJ whole genome shotgun (WGS) entry which is preliminary data.</text>
</comment>